<reference evidence="1" key="1">
    <citation type="journal article" date="2019" name="bioRxiv">
        <title>The Genome of the Zebra Mussel, Dreissena polymorpha: A Resource for Invasive Species Research.</title>
        <authorList>
            <person name="McCartney M.A."/>
            <person name="Auch B."/>
            <person name="Kono T."/>
            <person name="Mallez S."/>
            <person name="Zhang Y."/>
            <person name="Obille A."/>
            <person name="Becker A."/>
            <person name="Abrahante J.E."/>
            <person name="Garbe J."/>
            <person name="Badalamenti J.P."/>
            <person name="Herman A."/>
            <person name="Mangelson H."/>
            <person name="Liachko I."/>
            <person name="Sullivan S."/>
            <person name="Sone E.D."/>
            <person name="Koren S."/>
            <person name="Silverstein K.A.T."/>
            <person name="Beckman K.B."/>
            <person name="Gohl D.M."/>
        </authorList>
    </citation>
    <scope>NUCLEOTIDE SEQUENCE</scope>
    <source>
        <strain evidence="1">Duluth1</strain>
        <tissue evidence="1">Whole animal</tissue>
    </source>
</reference>
<dbReference type="Proteomes" id="UP000828390">
    <property type="component" value="Unassembled WGS sequence"/>
</dbReference>
<dbReference type="EMBL" id="JAIWYP010000002">
    <property type="protein sequence ID" value="KAH3863621.1"/>
    <property type="molecule type" value="Genomic_DNA"/>
</dbReference>
<organism evidence="1 2">
    <name type="scientific">Dreissena polymorpha</name>
    <name type="common">Zebra mussel</name>
    <name type="synonym">Mytilus polymorpha</name>
    <dbReference type="NCBI Taxonomy" id="45954"/>
    <lineage>
        <taxon>Eukaryota</taxon>
        <taxon>Metazoa</taxon>
        <taxon>Spiralia</taxon>
        <taxon>Lophotrochozoa</taxon>
        <taxon>Mollusca</taxon>
        <taxon>Bivalvia</taxon>
        <taxon>Autobranchia</taxon>
        <taxon>Heteroconchia</taxon>
        <taxon>Euheterodonta</taxon>
        <taxon>Imparidentia</taxon>
        <taxon>Neoheterodontei</taxon>
        <taxon>Myida</taxon>
        <taxon>Dreissenoidea</taxon>
        <taxon>Dreissenidae</taxon>
        <taxon>Dreissena</taxon>
    </lineage>
</organism>
<dbReference type="AlphaFoldDB" id="A0A9D4LVI9"/>
<evidence type="ECO:0000313" key="2">
    <source>
        <dbReference type="Proteomes" id="UP000828390"/>
    </source>
</evidence>
<keyword evidence="2" id="KW-1185">Reference proteome</keyword>
<evidence type="ECO:0000313" key="1">
    <source>
        <dbReference type="EMBL" id="KAH3863621.1"/>
    </source>
</evidence>
<name>A0A9D4LVI9_DREPO</name>
<sequence length="112" mass="12176">MLDTGLRKPHHIISPGPFRFANAGRPARTGIIRRIFLTQSHYFPSPGQPGLATVYPDEAPAEPRLSPRPGIALVVAGTGRGPVYRNTAVTHRVYNGIKPRQSYGNAPVLPRS</sequence>
<protein>
    <submittedName>
        <fullName evidence="1">Uncharacterized protein</fullName>
    </submittedName>
</protein>
<proteinExistence type="predicted"/>
<accession>A0A9D4LVI9</accession>
<gene>
    <name evidence="1" type="ORF">DPMN_026609</name>
</gene>
<reference evidence="1" key="2">
    <citation type="submission" date="2020-11" db="EMBL/GenBank/DDBJ databases">
        <authorList>
            <person name="McCartney M.A."/>
            <person name="Auch B."/>
            <person name="Kono T."/>
            <person name="Mallez S."/>
            <person name="Becker A."/>
            <person name="Gohl D.M."/>
            <person name="Silverstein K.A.T."/>
            <person name="Koren S."/>
            <person name="Bechman K.B."/>
            <person name="Herman A."/>
            <person name="Abrahante J.E."/>
            <person name="Garbe J."/>
        </authorList>
    </citation>
    <scope>NUCLEOTIDE SEQUENCE</scope>
    <source>
        <strain evidence="1">Duluth1</strain>
        <tissue evidence="1">Whole animal</tissue>
    </source>
</reference>
<comment type="caution">
    <text evidence="1">The sequence shown here is derived from an EMBL/GenBank/DDBJ whole genome shotgun (WGS) entry which is preliminary data.</text>
</comment>